<dbReference type="Pfam" id="PF06722">
    <property type="entry name" value="EryCIII-like_C"/>
    <property type="match status" value="1"/>
</dbReference>
<feature type="compositionally biased region" description="Polar residues" evidence="2">
    <location>
        <begin position="1"/>
        <end position="13"/>
    </location>
</feature>
<dbReference type="InterPro" id="IPR002213">
    <property type="entry name" value="UDP_glucos_trans"/>
</dbReference>
<dbReference type="InterPro" id="IPR004276">
    <property type="entry name" value="GlycoTrans_28_N"/>
</dbReference>
<dbReference type="OrthoDB" id="5835829at2759"/>
<evidence type="ECO:0000259" key="4">
    <source>
        <dbReference type="Pfam" id="PF06722"/>
    </source>
</evidence>
<dbReference type="KEGG" id="pfy:PFICI_00088"/>
<feature type="compositionally biased region" description="Basic and acidic residues" evidence="2">
    <location>
        <begin position="625"/>
        <end position="638"/>
    </location>
</feature>
<dbReference type="eggNOG" id="KOG1192">
    <property type="taxonomic scope" value="Eukaryota"/>
</dbReference>
<dbReference type="FunFam" id="3.40.50.2000:FF:000009">
    <property type="entry name" value="Sterol 3-beta-glucosyltransferase UGT80A2"/>
    <property type="match status" value="1"/>
</dbReference>
<name>W3XJT7_PESFW</name>
<organism evidence="5 6">
    <name type="scientific">Pestalotiopsis fici (strain W106-1 / CGMCC3.15140)</name>
    <dbReference type="NCBI Taxonomy" id="1229662"/>
    <lineage>
        <taxon>Eukaryota</taxon>
        <taxon>Fungi</taxon>
        <taxon>Dikarya</taxon>
        <taxon>Ascomycota</taxon>
        <taxon>Pezizomycotina</taxon>
        <taxon>Sordariomycetes</taxon>
        <taxon>Xylariomycetidae</taxon>
        <taxon>Amphisphaeriales</taxon>
        <taxon>Sporocadaceae</taxon>
        <taxon>Pestalotiopsis</taxon>
    </lineage>
</organism>
<dbReference type="InterPro" id="IPR050426">
    <property type="entry name" value="Glycosyltransferase_28"/>
</dbReference>
<dbReference type="EMBL" id="KI912109">
    <property type="protein sequence ID" value="ETS86260.1"/>
    <property type="molecule type" value="Genomic_DNA"/>
</dbReference>
<feature type="domain" description="Erythromycin biosynthesis protein CIII-like C-terminal" evidence="4">
    <location>
        <begin position="402"/>
        <end position="502"/>
    </location>
</feature>
<dbReference type="Pfam" id="PF03033">
    <property type="entry name" value="Glyco_transf_28"/>
    <property type="match status" value="1"/>
</dbReference>
<dbReference type="AlphaFoldDB" id="W3XJT7"/>
<dbReference type="Gene3D" id="3.40.50.2000">
    <property type="entry name" value="Glycogen Phosphorylase B"/>
    <property type="match status" value="2"/>
</dbReference>
<keyword evidence="6" id="KW-1185">Reference proteome</keyword>
<gene>
    <name evidence="5" type="ORF">PFICI_00088</name>
</gene>
<feature type="region of interest" description="Disordered" evidence="2">
    <location>
        <begin position="614"/>
        <end position="654"/>
    </location>
</feature>
<dbReference type="InterPro" id="IPR010610">
    <property type="entry name" value="EryCIII-like_C"/>
</dbReference>
<dbReference type="SUPFAM" id="SSF53756">
    <property type="entry name" value="UDP-Glycosyltransferase/glycogen phosphorylase"/>
    <property type="match status" value="1"/>
</dbReference>
<evidence type="ECO:0000259" key="3">
    <source>
        <dbReference type="Pfam" id="PF03033"/>
    </source>
</evidence>
<sequence>MSNHGRNQSSSIPLSYAVPPPTELDQKNPVLKDDGRLDVDLNSSVVKYLSYVRRKSKPALEEFQDRPISSLPPYSPYQQAETTKFPVRLNIVIQVVGSRGDVQPFIALGNELQKHGHRVRLATHDVFAAFVRESGLEFFPIGGDPAELMAYMVRNPALIPSMKSLRAGDIQKKRKMMEEMLNGCWLSCIEPDPISSVPFVADAIIANPPSFAHIHCAQALSIPVHLMFTMPWSTTRAFPHPLANLKNASTSGAEPRTANALSYSVVEFLTWQGLGDVINEWRDKLDLEPIAFSDGPNLAETLKIPFTYCWSPALVPKPSDWGPHIDIDVCGFFFREPPSYSPPPELVEFIQGGPPPIYIGFGSIVLDDPEGMTSRILEAIQRCGVRALISRGWSNLGGAATENVMYLGDCPHEWLFQHVAAVIHHGGAGTTACGLLNGRPTTIVPFFGDQPFWGEMVAAAGAGPKPIPQKFLTVDNLEAAIRLCLSTEAQTAAQGIARRMRSESGVKAAVASFHANLPERTLECDIIKGHAAAWSYRKSGRTFRLSKVAAEILASHLHIDHKRLKINEIRPIIIESRRWDPVTGTVSAAISTSRDIMAAAADVVVKPAKVFKDRSKDSSQSVEEQLPHQEREGIRYSRDGPPSTADHAKEGKARDCMSTTKQMTAASASAAVDLFKSYSGSLVAIPYAFTEGCRNIPRLWGEDVRDIGTIRDWKSGTAAGAKILVYGIVDGVAGIFVLPYRGAQQEGAIGGLKGVAKGLGGLSSKLFTASIGIGAYPLQGIYKSLWALAKPGTRHSIVLARRIEGTYLAFQARQAGLEDQTVMRDFGSLTRKK</sequence>
<dbReference type="Proteomes" id="UP000030651">
    <property type="component" value="Unassembled WGS sequence"/>
</dbReference>
<dbReference type="RefSeq" id="XP_007826860.1">
    <property type="nucleotide sequence ID" value="XM_007828669.1"/>
</dbReference>
<dbReference type="PANTHER" id="PTHR48050:SF27">
    <property type="entry name" value="GLUCOSYLTRANSFERASE, PUTATIVE (AFU_ORTHOLOGUE AFUA_7G04880)-RELATED"/>
    <property type="match status" value="1"/>
</dbReference>
<protein>
    <submittedName>
        <fullName evidence="5">Uncharacterized protein</fullName>
    </submittedName>
</protein>
<dbReference type="InParanoid" id="W3XJT7"/>
<dbReference type="FunFam" id="3.40.50.2000:FF:000100">
    <property type="entry name" value="Glycosyltransferase family 1 protein"/>
    <property type="match status" value="1"/>
</dbReference>
<accession>W3XJT7</accession>
<evidence type="ECO:0000256" key="2">
    <source>
        <dbReference type="SAM" id="MobiDB-lite"/>
    </source>
</evidence>
<evidence type="ECO:0000256" key="1">
    <source>
        <dbReference type="ARBA" id="ARBA00022679"/>
    </source>
</evidence>
<feature type="domain" description="Glycosyltransferase family 28 N-terminal" evidence="3">
    <location>
        <begin position="91"/>
        <end position="239"/>
    </location>
</feature>
<proteinExistence type="predicted"/>
<keyword evidence="1" id="KW-0808">Transferase</keyword>
<dbReference type="GeneID" id="19265101"/>
<dbReference type="CDD" id="cd03784">
    <property type="entry name" value="GT1_Gtf-like"/>
    <property type="match status" value="1"/>
</dbReference>
<dbReference type="GO" id="GO:0005975">
    <property type="term" value="P:carbohydrate metabolic process"/>
    <property type="evidence" value="ECO:0007669"/>
    <property type="project" value="InterPro"/>
</dbReference>
<evidence type="ECO:0000313" key="6">
    <source>
        <dbReference type="Proteomes" id="UP000030651"/>
    </source>
</evidence>
<dbReference type="OMA" id="PFAFTEG"/>
<dbReference type="HOGENOM" id="CLU_000537_1_1_1"/>
<reference evidence="6" key="1">
    <citation type="journal article" date="2015" name="BMC Genomics">
        <title>Genomic and transcriptomic analysis of the endophytic fungus Pestalotiopsis fici reveals its lifestyle and high potential for synthesis of natural products.</title>
        <authorList>
            <person name="Wang X."/>
            <person name="Zhang X."/>
            <person name="Liu L."/>
            <person name="Xiang M."/>
            <person name="Wang W."/>
            <person name="Sun X."/>
            <person name="Che Y."/>
            <person name="Guo L."/>
            <person name="Liu G."/>
            <person name="Guo L."/>
            <person name="Wang C."/>
            <person name="Yin W.B."/>
            <person name="Stadler M."/>
            <person name="Zhang X."/>
            <person name="Liu X."/>
        </authorList>
    </citation>
    <scope>NUCLEOTIDE SEQUENCE [LARGE SCALE GENOMIC DNA]</scope>
    <source>
        <strain evidence="6">W106-1 / CGMCC3.15140</strain>
    </source>
</reference>
<evidence type="ECO:0000313" key="5">
    <source>
        <dbReference type="EMBL" id="ETS86260.1"/>
    </source>
</evidence>
<dbReference type="PANTHER" id="PTHR48050">
    <property type="entry name" value="STEROL 3-BETA-GLUCOSYLTRANSFERASE"/>
    <property type="match status" value="1"/>
</dbReference>
<dbReference type="GO" id="GO:0016906">
    <property type="term" value="F:sterol 3-beta-glucosyltransferase activity"/>
    <property type="evidence" value="ECO:0007669"/>
    <property type="project" value="UniProtKB-ARBA"/>
</dbReference>
<feature type="region of interest" description="Disordered" evidence="2">
    <location>
        <begin position="1"/>
        <end position="32"/>
    </location>
</feature>